<protein>
    <recommendedName>
        <fullName evidence="4">Synaptonemal complex central element protein 2</fullName>
    </recommendedName>
</protein>
<organism evidence="2 3">
    <name type="scientific">Salmo trutta</name>
    <name type="common">Brown trout</name>
    <dbReference type="NCBI Taxonomy" id="8032"/>
    <lineage>
        <taxon>Eukaryota</taxon>
        <taxon>Metazoa</taxon>
        <taxon>Chordata</taxon>
        <taxon>Craniata</taxon>
        <taxon>Vertebrata</taxon>
        <taxon>Euteleostomi</taxon>
        <taxon>Actinopterygii</taxon>
        <taxon>Neopterygii</taxon>
        <taxon>Teleostei</taxon>
        <taxon>Protacanthopterygii</taxon>
        <taxon>Salmoniformes</taxon>
        <taxon>Salmonidae</taxon>
        <taxon>Salmoninae</taxon>
        <taxon>Salmo</taxon>
    </lineage>
</organism>
<feature type="compositionally biased region" description="Low complexity" evidence="1">
    <location>
        <begin position="62"/>
        <end position="72"/>
    </location>
</feature>
<proteinExistence type="predicted"/>
<evidence type="ECO:0000313" key="2">
    <source>
        <dbReference type="Ensembl" id="ENSSTUP00000106222.1"/>
    </source>
</evidence>
<reference evidence="2" key="2">
    <citation type="submission" date="2025-09" db="UniProtKB">
        <authorList>
            <consortium name="Ensembl"/>
        </authorList>
    </citation>
    <scope>IDENTIFICATION</scope>
</reference>
<dbReference type="Proteomes" id="UP000472277">
    <property type="component" value="Chromosome 38"/>
</dbReference>
<dbReference type="Ensembl" id="ENSSTUT00000113851.1">
    <property type="protein sequence ID" value="ENSSTUP00000106222.1"/>
    <property type="gene ID" value="ENSSTUG00000047348.1"/>
</dbReference>
<feature type="region of interest" description="Disordered" evidence="1">
    <location>
        <begin position="26"/>
        <end position="80"/>
    </location>
</feature>
<dbReference type="InterPro" id="IPR034609">
    <property type="entry name" value="Syce2"/>
</dbReference>
<dbReference type="PANTHER" id="PTHR28398">
    <property type="entry name" value="SYNAPTONEMAL COMPLEX CENTRAL ELEMENT PROTEIN 2"/>
    <property type="match status" value="1"/>
</dbReference>
<reference evidence="2" key="1">
    <citation type="submission" date="2025-08" db="UniProtKB">
        <authorList>
            <consortium name="Ensembl"/>
        </authorList>
    </citation>
    <scope>IDENTIFICATION</scope>
</reference>
<evidence type="ECO:0000256" key="1">
    <source>
        <dbReference type="SAM" id="MobiDB-lite"/>
    </source>
</evidence>
<evidence type="ECO:0008006" key="4">
    <source>
        <dbReference type="Google" id="ProtNLM"/>
    </source>
</evidence>
<dbReference type="GO" id="GO:0007130">
    <property type="term" value="P:synaptonemal complex assembly"/>
    <property type="evidence" value="ECO:0007669"/>
    <property type="project" value="InterPro"/>
</dbReference>
<dbReference type="OMA" id="XIENINE"/>
<evidence type="ECO:0000313" key="3">
    <source>
        <dbReference type="Proteomes" id="UP000472277"/>
    </source>
</evidence>
<dbReference type="InParanoid" id="A0A674EEW5"/>
<dbReference type="GO" id="GO:0000801">
    <property type="term" value="C:central element"/>
    <property type="evidence" value="ECO:0007669"/>
    <property type="project" value="InterPro"/>
</dbReference>
<dbReference type="AlphaFoldDB" id="A0A674EEW5"/>
<dbReference type="PANTHER" id="PTHR28398:SF1">
    <property type="entry name" value="SYNAPTONEMAL COMPLEX CENTRAL ELEMENT PROTEIN 2"/>
    <property type="match status" value="1"/>
</dbReference>
<dbReference type="GeneTree" id="ENSGT00940000168682"/>
<keyword evidence="3" id="KW-1185">Reference proteome</keyword>
<name>A0A674EEW5_SALTR</name>
<sequence length="183" mass="20550">MLVSYFPGKLTDLQMDAFFFDKLPSTSQSTPKPRHETSQMNVSCPQVDPDEGLGTDHDSTSERSSSMTMSTDESQEHQISSRIDDIGKKVQDLVGKINDSRTMDQTIMDNFQDKLVEKVGEICGQMKEHMYTVYEENSHAMQATLQELTLVLESCSRLNTELHTVSEALAGLNRGLTLHRSTE</sequence>
<accession>A0A674EEW5</accession>